<evidence type="ECO:0000256" key="6">
    <source>
        <dbReference type="ARBA" id="ARBA00023224"/>
    </source>
</evidence>
<name>A0AAD7B0I5_9AGAR</name>
<dbReference type="PROSITE" id="PS50008">
    <property type="entry name" value="PIPLC_Y_DOMAIN"/>
    <property type="match status" value="1"/>
</dbReference>
<dbReference type="GO" id="GO:0051209">
    <property type="term" value="P:release of sequestered calcium ion into cytosol"/>
    <property type="evidence" value="ECO:0007669"/>
    <property type="project" value="TreeGrafter"/>
</dbReference>
<feature type="domain" description="C2" evidence="9">
    <location>
        <begin position="735"/>
        <end position="892"/>
    </location>
</feature>
<dbReference type="CDD" id="cd16207">
    <property type="entry name" value="EFh_ScPlc1p_like"/>
    <property type="match status" value="1"/>
</dbReference>
<dbReference type="Pfam" id="PF00388">
    <property type="entry name" value="PI-PLC-X"/>
    <property type="match status" value="1"/>
</dbReference>
<dbReference type="EMBL" id="JARKIF010000055">
    <property type="protein sequence ID" value="KAJ7606651.1"/>
    <property type="molecule type" value="Genomic_DNA"/>
</dbReference>
<dbReference type="InterPro" id="IPR002048">
    <property type="entry name" value="EF_hand_dom"/>
</dbReference>
<sequence>MSSPTDRPPSLQSTRRRLSASIRRRLGRFSRSKSRSSSDETTSRGSTSSADDLVPKALQDGIYLTKISLKKQRKLLFRLDPDRGQLIWESKVTKYVPIEAVRELRSGADAKAYREQFQPQTQDDEERWLTIVYMVNSAWKTMHLLAPTKELMDMWTTAMRRLHSAQTDLMYGLGQGELLEAVWERHYWNAKGFSFEDIERLCRRLNVSLREEELRRLFQQSDSNQGGCLDFEDFQRFVKLLRARPDIERIYKHLTKKQGRFDFEVFQRFMRDIQRTPLGPTDLRSLFESYADGIPSSPDVSSLTDYSVPPTTISLESFASLLLSTDNPAILDPEEQREEPHHSGHHVHRYPKIGVSEAVFPTSTDTYHGPGHDMTRPLSEYYISSSHNTYLLGHQLVGESTIEGYVRALQAGCRCVEIDIHQGPTLPIITHGNTLTSKLPLRTVCEAINQYAFVASPYPLIISAEIHCSPAQQDMVVDIMSEVFGDKLMRAPVDGRPPIQELPSPMELRGMIMLKAKNLYVAREAPLVGGQVAPVGNEAPVYTSADSTAEDSEKLEEGYVAVPRSPSSPLLEPRSPPLLQKASAAMRRVRSRSRGHSHSHSSDSPPSSFMPLSPTEKPKMSFALLSLLVYTVGVKYRGINKKEEYAPQHMFSLSENTANKIVRSGAVLDLIKHNRTHLVRLYPKGTRLKSSNYLPHTYWSAGAQLIALNWQTMDMGYMMNHAMFQRNGGCGYVMKPRALRLPNQKEMLGKRTEHVLEVGVVSAQQLPPSKDGNGSVDPFVEVSMYVPDWSGFQSQSPGSYLGAGGVPGSPQTPQGGMAYRSMTSVVKNNGFNPVWEEKLAIPFSCVGEMMELIFVRFAVRQEGSKDDDEPLAVYCAPLACLQQGYRQLPLHDTQLAQYLFSTLFVKIAVKDL</sequence>
<dbReference type="SUPFAM" id="SSF47473">
    <property type="entry name" value="EF-hand"/>
    <property type="match status" value="1"/>
</dbReference>
<dbReference type="GO" id="GO:0005509">
    <property type="term" value="F:calcium ion binding"/>
    <property type="evidence" value="ECO:0007669"/>
    <property type="project" value="InterPro"/>
</dbReference>
<dbReference type="PRINTS" id="PR00390">
    <property type="entry name" value="PHPHLIPASEC"/>
</dbReference>
<dbReference type="PROSITE" id="PS50222">
    <property type="entry name" value="EF_HAND_2"/>
    <property type="match status" value="1"/>
</dbReference>
<proteinExistence type="predicted"/>
<dbReference type="GO" id="GO:0004435">
    <property type="term" value="F:phosphatidylinositol-4,5-bisphosphate phospholipase C activity"/>
    <property type="evidence" value="ECO:0007669"/>
    <property type="project" value="UniProtKB-EC"/>
</dbReference>
<evidence type="ECO:0000259" key="10">
    <source>
        <dbReference type="PROSITE" id="PS50008"/>
    </source>
</evidence>
<keyword evidence="3" id="KW-0106">Calcium</keyword>
<feature type="compositionally biased region" description="Basic residues" evidence="8">
    <location>
        <begin position="14"/>
        <end position="34"/>
    </location>
</feature>
<evidence type="ECO:0000259" key="11">
    <source>
        <dbReference type="PROSITE" id="PS50222"/>
    </source>
</evidence>
<dbReference type="InterPro" id="IPR000008">
    <property type="entry name" value="C2_dom"/>
</dbReference>
<keyword evidence="6" id="KW-0807">Transducer</keyword>
<dbReference type="Pfam" id="PF00387">
    <property type="entry name" value="PI-PLC-Y"/>
    <property type="match status" value="1"/>
</dbReference>
<evidence type="ECO:0000256" key="5">
    <source>
        <dbReference type="ARBA" id="ARBA00023098"/>
    </source>
</evidence>
<dbReference type="InterPro" id="IPR011993">
    <property type="entry name" value="PH-like_dom_sf"/>
</dbReference>
<dbReference type="InterPro" id="IPR017946">
    <property type="entry name" value="PLC-like_Pdiesterase_TIM-brl"/>
</dbReference>
<dbReference type="EC" id="3.1.4.11" evidence="1 7"/>
<dbReference type="InterPro" id="IPR011992">
    <property type="entry name" value="EF-hand-dom_pair"/>
</dbReference>
<feature type="region of interest" description="Disordered" evidence="8">
    <location>
        <begin position="1"/>
        <end position="52"/>
    </location>
</feature>
<keyword evidence="2 7" id="KW-0378">Hydrolase</keyword>
<keyword evidence="5 7" id="KW-0443">Lipid metabolism</keyword>
<protein>
    <recommendedName>
        <fullName evidence="1 7">Phosphoinositide phospholipase C</fullName>
        <ecNumber evidence="1 7">3.1.4.11</ecNumber>
    </recommendedName>
</protein>
<dbReference type="InterPro" id="IPR037755">
    <property type="entry name" value="Plc1_PH"/>
</dbReference>
<dbReference type="Pfam" id="PF00168">
    <property type="entry name" value="C2"/>
    <property type="match status" value="2"/>
</dbReference>
<evidence type="ECO:0000256" key="4">
    <source>
        <dbReference type="ARBA" id="ARBA00022963"/>
    </source>
</evidence>
<evidence type="ECO:0000256" key="2">
    <source>
        <dbReference type="ARBA" id="ARBA00022801"/>
    </source>
</evidence>
<dbReference type="PROSITE" id="PS50004">
    <property type="entry name" value="C2"/>
    <property type="match status" value="1"/>
</dbReference>
<evidence type="ECO:0000313" key="13">
    <source>
        <dbReference type="Proteomes" id="UP001221142"/>
    </source>
</evidence>
<gene>
    <name evidence="12" type="ORF">FB45DRAFT_765063</name>
</gene>
<evidence type="ECO:0000259" key="9">
    <source>
        <dbReference type="PROSITE" id="PS50004"/>
    </source>
</evidence>
<accession>A0AAD7B0I5</accession>
<dbReference type="SMART" id="SM00149">
    <property type="entry name" value="PLCYc"/>
    <property type="match status" value="1"/>
</dbReference>
<dbReference type="Gene3D" id="2.30.29.30">
    <property type="entry name" value="Pleckstrin-homology domain (PH domain)/Phosphotyrosine-binding domain (PTB)"/>
    <property type="match status" value="1"/>
</dbReference>
<feature type="domain" description="EF-hand" evidence="11">
    <location>
        <begin position="209"/>
        <end position="244"/>
    </location>
</feature>
<reference evidence="12" key="1">
    <citation type="submission" date="2023-03" db="EMBL/GenBank/DDBJ databases">
        <title>Massive genome expansion in bonnet fungi (Mycena s.s.) driven by repeated elements and novel gene families across ecological guilds.</title>
        <authorList>
            <consortium name="Lawrence Berkeley National Laboratory"/>
            <person name="Harder C.B."/>
            <person name="Miyauchi S."/>
            <person name="Viragh M."/>
            <person name="Kuo A."/>
            <person name="Thoen E."/>
            <person name="Andreopoulos B."/>
            <person name="Lu D."/>
            <person name="Skrede I."/>
            <person name="Drula E."/>
            <person name="Henrissat B."/>
            <person name="Morin E."/>
            <person name="Kohler A."/>
            <person name="Barry K."/>
            <person name="LaButti K."/>
            <person name="Morin E."/>
            <person name="Salamov A."/>
            <person name="Lipzen A."/>
            <person name="Mereny Z."/>
            <person name="Hegedus B."/>
            <person name="Baldrian P."/>
            <person name="Stursova M."/>
            <person name="Weitz H."/>
            <person name="Taylor A."/>
            <person name="Grigoriev I.V."/>
            <person name="Nagy L.G."/>
            <person name="Martin F."/>
            <person name="Kauserud H."/>
        </authorList>
    </citation>
    <scope>NUCLEOTIDE SEQUENCE</scope>
    <source>
        <strain evidence="12">9284</strain>
    </source>
</reference>
<dbReference type="InterPro" id="IPR001192">
    <property type="entry name" value="PI-PLC_fam"/>
</dbReference>
<dbReference type="PANTHER" id="PTHR10336:SF36">
    <property type="entry name" value="1-PHOSPHATIDYLINOSITOL 4,5-BISPHOSPHATE PHOSPHODIESTERASE BETA-4"/>
    <property type="match status" value="1"/>
</dbReference>
<dbReference type="CDD" id="cd00275">
    <property type="entry name" value="C2_PLC_like"/>
    <property type="match status" value="1"/>
</dbReference>
<dbReference type="GO" id="GO:0048015">
    <property type="term" value="P:phosphatidylinositol-mediated signaling"/>
    <property type="evidence" value="ECO:0007669"/>
    <property type="project" value="TreeGrafter"/>
</dbReference>
<dbReference type="Gene3D" id="3.20.20.190">
    <property type="entry name" value="Phosphatidylinositol (PI) phosphodiesterase"/>
    <property type="match status" value="1"/>
</dbReference>
<dbReference type="AlphaFoldDB" id="A0AAD7B0I5"/>
<dbReference type="SUPFAM" id="SSF50729">
    <property type="entry name" value="PH domain-like"/>
    <property type="match status" value="1"/>
</dbReference>
<dbReference type="Gene3D" id="2.60.40.150">
    <property type="entry name" value="C2 domain"/>
    <property type="match status" value="1"/>
</dbReference>
<feature type="domain" description="PI-PLC Y-box" evidence="10">
    <location>
        <begin position="624"/>
        <end position="740"/>
    </location>
</feature>
<dbReference type="InterPro" id="IPR001711">
    <property type="entry name" value="PLipase_C_Pinositol-sp_Y"/>
</dbReference>
<dbReference type="SMART" id="SM00148">
    <property type="entry name" value="PLCXc"/>
    <property type="match status" value="1"/>
</dbReference>
<dbReference type="GO" id="GO:0016042">
    <property type="term" value="P:lipid catabolic process"/>
    <property type="evidence" value="ECO:0007669"/>
    <property type="project" value="UniProtKB-KW"/>
</dbReference>
<keyword evidence="4 7" id="KW-0442">Lipid degradation</keyword>
<feature type="compositionally biased region" description="Low complexity" evidence="8">
    <location>
        <begin position="563"/>
        <end position="579"/>
    </location>
</feature>
<feature type="region of interest" description="Disordered" evidence="8">
    <location>
        <begin position="543"/>
        <end position="613"/>
    </location>
</feature>
<dbReference type="PROSITE" id="PS00018">
    <property type="entry name" value="EF_HAND_1"/>
    <property type="match status" value="1"/>
</dbReference>
<evidence type="ECO:0000256" key="3">
    <source>
        <dbReference type="ARBA" id="ARBA00022837"/>
    </source>
</evidence>
<evidence type="ECO:0000256" key="1">
    <source>
        <dbReference type="ARBA" id="ARBA00012368"/>
    </source>
</evidence>
<dbReference type="InterPro" id="IPR018247">
    <property type="entry name" value="EF_Hand_1_Ca_BS"/>
</dbReference>
<dbReference type="CDD" id="cd08598">
    <property type="entry name" value="PI-PLC1c_yeast"/>
    <property type="match status" value="1"/>
</dbReference>
<dbReference type="CDD" id="cd13360">
    <property type="entry name" value="PH_PLC_fungal"/>
    <property type="match status" value="1"/>
</dbReference>
<evidence type="ECO:0000256" key="7">
    <source>
        <dbReference type="RuleBase" id="RU361133"/>
    </source>
</evidence>
<feature type="compositionally biased region" description="Polar residues" evidence="8">
    <location>
        <begin position="1"/>
        <end position="13"/>
    </location>
</feature>
<dbReference type="Proteomes" id="UP001221142">
    <property type="component" value="Unassembled WGS sequence"/>
</dbReference>
<feature type="compositionally biased region" description="Basic residues" evidence="8">
    <location>
        <begin position="587"/>
        <end position="599"/>
    </location>
</feature>
<comment type="catalytic activity">
    <reaction evidence="7">
        <text>a 1,2-diacyl-sn-glycero-3-phospho-(1D-myo-inositol-4,5-bisphosphate) + H2O = 1D-myo-inositol 1,4,5-trisphosphate + a 1,2-diacyl-sn-glycerol + H(+)</text>
        <dbReference type="Rhea" id="RHEA:33179"/>
        <dbReference type="ChEBI" id="CHEBI:15377"/>
        <dbReference type="ChEBI" id="CHEBI:15378"/>
        <dbReference type="ChEBI" id="CHEBI:17815"/>
        <dbReference type="ChEBI" id="CHEBI:58456"/>
        <dbReference type="ChEBI" id="CHEBI:203600"/>
        <dbReference type="EC" id="3.1.4.11"/>
    </reaction>
</comment>
<dbReference type="PROSITE" id="PS50007">
    <property type="entry name" value="PIPLC_X_DOMAIN"/>
    <property type="match status" value="1"/>
</dbReference>
<dbReference type="Gene3D" id="1.10.238.10">
    <property type="entry name" value="EF-hand"/>
    <property type="match status" value="2"/>
</dbReference>
<dbReference type="InterPro" id="IPR000909">
    <property type="entry name" value="PLipase_C_PInositol-sp_X_dom"/>
</dbReference>
<evidence type="ECO:0000256" key="8">
    <source>
        <dbReference type="SAM" id="MobiDB-lite"/>
    </source>
</evidence>
<dbReference type="SUPFAM" id="SSF49562">
    <property type="entry name" value="C2 domain (Calcium/lipid-binding domain, CaLB)"/>
    <property type="match status" value="1"/>
</dbReference>
<dbReference type="SUPFAM" id="SSF51695">
    <property type="entry name" value="PLC-like phosphodiesterases"/>
    <property type="match status" value="1"/>
</dbReference>
<dbReference type="InterPro" id="IPR035892">
    <property type="entry name" value="C2_domain_sf"/>
</dbReference>
<evidence type="ECO:0000313" key="12">
    <source>
        <dbReference type="EMBL" id="KAJ7606651.1"/>
    </source>
</evidence>
<organism evidence="12 13">
    <name type="scientific">Roridomyces roridus</name>
    <dbReference type="NCBI Taxonomy" id="1738132"/>
    <lineage>
        <taxon>Eukaryota</taxon>
        <taxon>Fungi</taxon>
        <taxon>Dikarya</taxon>
        <taxon>Basidiomycota</taxon>
        <taxon>Agaricomycotina</taxon>
        <taxon>Agaricomycetes</taxon>
        <taxon>Agaricomycetidae</taxon>
        <taxon>Agaricales</taxon>
        <taxon>Marasmiineae</taxon>
        <taxon>Mycenaceae</taxon>
        <taxon>Roridomyces</taxon>
    </lineage>
</organism>
<dbReference type="PANTHER" id="PTHR10336">
    <property type="entry name" value="PHOSPHOINOSITIDE-SPECIFIC PHOSPHOLIPASE C FAMILY PROTEIN"/>
    <property type="match status" value="1"/>
</dbReference>
<dbReference type="SMART" id="SM00239">
    <property type="entry name" value="C2"/>
    <property type="match status" value="1"/>
</dbReference>
<keyword evidence="13" id="KW-1185">Reference proteome</keyword>
<feature type="compositionally biased region" description="Low complexity" evidence="8">
    <location>
        <begin position="602"/>
        <end position="613"/>
    </location>
</feature>
<comment type="caution">
    <text evidence="12">The sequence shown here is derived from an EMBL/GenBank/DDBJ whole genome shotgun (WGS) entry which is preliminary data.</text>
</comment>